<proteinExistence type="predicted"/>
<comment type="caution">
    <text evidence="3">The sequence shown here is derived from an EMBL/GenBank/DDBJ whole genome shotgun (WGS) entry which is preliminary data.</text>
</comment>
<dbReference type="InterPro" id="IPR037053">
    <property type="entry name" value="Phage_tail_collar_dom_sf"/>
</dbReference>
<keyword evidence="4" id="KW-1185">Reference proteome</keyword>
<protein>
    <recommendedName>
        <fullName evidence="2">Phage tail collar domain-containing protein</fullName>
    </recommendedName>
</protein>
<dbReference type="RefSeq" id="WP_229726166.1">
    <property type="nucleotide sequence ID" value="NZ_BMDI01000001.1"/>
</dbReference>
<feature type="region of interest" description="Disordered" evidence="1">
    <location>
        <begin position="284"/>
        <end position="303"/>
    </location>
</feature>
<dbReference type="Pfam" id="PF07484">
    <property type="entry name" value="Collar"/>
    <property type="match status" value="1"/>
</dbReference>
<evidence type="ECO:0000256" key="1">
    <source>
        <dbReference type="SAM" id="MobiDB-lite"/>
    </source>
</evidence>
<evidence type="ECO:0000313" key="3">
    <source>
        <dbReference type="EMBL" id="GGI16462.1"/>
    </source>
</evidence>
<organism evidence="3 4">
    <name type="scientific">Oxalicibacterium faecigallinarum</name>
    <dbReference type="NCBI Taxonomy" id="573741"/>
    <lineage>
        <taxon>Bacteria</taxon>
        <taxon>Pseudomonadati</taxon>
        <taxon>Pseudomonadota</taxon>
        <taxon>Betaproteobacteria</taxon>
        <taxon>Burkholderiales</taxon>
        <taxon>Oxalobacteraceae</taxon>
        <taxon>Oxalicibacterium</taxon>
    </lineage>
</organism>
<reference evidence="4" key="1">
    <citation type="journal article" date="2019" name="Int. J. Syst. Evol. Microbiol.">
        <title>The Global Catalogue of Microorganisms (GCM) 10K type strain sequencing project: providing services to taxonomists for standard genome sequencing and annotation.</title>
        <authorList>
            <consortium name="The Broad Institute Genomics Platform"/>
            <consortium name="The Broad Institute Genome Sequencing Center for Infectious Disease"/>
            <person name="Wu L."/>
            <person name="Ma J."/>
        </authorList>
    </citation>
    <scope>NUCLEOTIDE SEQUENCE [LARGE SCALE GENOMIC DNA]</scope>
    <source>
        <strain evidence="4">CCM 2767</strain>
    </source>
</reference>
<sequence>MPAPPERNEISDAYPNPSNATMRIGMGRLWDFVTGLLGLTGNAADARSALGVPSETDAMLLGNPVASTQSAGNKSTRLATTEFADRVFNGVTTLSVAGTGDITLTATECGTGILILTGARTANGNIIVPTAGWRQIVENSTTGAFSLTVKTVAGAGVTVTQGKQKELFSDGVAVLDANTDINALPVGAIFDHAGTTAPAGSLICPTAPTTVSRTTYAALWTAIGTTWGAGDGSTTFNIPWFPVGQVGVQANGNVGTNTVGQNLTHIHEGSSGVTGYVGTGSGGAAGGGNPVPSGASQMLSNGGSANLPAGQRVLKCVKF</sequence>
<dbReference type="Gene3D" id="3.90.1340.10">
    <property type="entry name" value="Phage tail collar domain"/>
    <property type="match status" value="1"/>
</dbReference>
<feature type="domain" description="Phage tail collar" evidence="2">
    <location>
        <begin position="187"/>
        <end position="239"/>
    </location>
</feature>
<gene>
    <name evidence="3" type="ORF">GCM10008066_04080</name>
</gene>
<name>A0A8J3F0L5_9BURK</name>
<dbReference type="InterPro" id="IPR011083">
    <property type="entry name" value="Phage_tail_collar_dom"/>
</dbReference>
<dbReference type="EMBL" id="BMDI01000001">
    <property type="protein sequence ID" value="GGI16462.1"/>
    <property type="molecule type" value="Genomic_DNA"/>
</dbReference>
<dbReference type="Proteomes" id="UP000642180">
    <property type="component" value="Unassembled WGS sequence"/>
</dbReference>
<evidence type="ECO:0000313" key="4">
    <source>
        <dbReference type="Proteomes" id="UP000642180"/>
    </source>
</evidence>
<evidence type="ECO:0000259" key="2">
    <source>
        <dbReference type="Pfam" id="PF07484"/>
    </source>
</evidence>
<dbReference type="AlphaFoldDB" id="A0A8J3F0L5"/>
<accession>A0A8J3F0L5</accession>
<dbReference type="SUPFAM" id="SSF88874">
    <property type="entry name" value="Receptor-binding domain of short tail fibre protein gp12"/>
    <property type="match status" value="1"/>
</dbReference>